<evidence type="ECO:0000256" key="6">
    <source>
        <dbReference type="SAM" id="Phobius"/>
    </source>
</evidence>
<dbReference type="EMBL" id="JAPMOS010000023">
    <property type="protein sequence ID" value="KAJ4458983.1"/>
    <property type="molecule type" value="Genomic_DNA"/>
</dbReference>
<keyword evidence="4 6" id="KW-1133">Transmembrane helix</keyword>
<feature type="transmembrane region" description="Helical" evidence="6">
    <location>
        <begin position="129"/>
        <end position="150"/>
    </location>
</feature>
<sequence>MSAWAVMYYSASLIFVVFVSFCAMSALYFLSDQAEEHSVLAKKTIKYTDLAIILAHVLLLIFDGFSLFPIIVGLITHMFYYLLVVNRFPLVSIKEPLFLISGVMMVVDNVVWFRFYFENQTGGTNVIMGFSFFFCFLLLVPILLALSLSINDYALPLGSGMGGLSAFDEDSMPTSKQSSSGGTWRLSTLLRGVRLQVERVLYRLSGRTVMRA</sequence>
<protein>
    <submittedName>
        <fullName evidence="7">Transmembrane adaptor Erv26</fullName>
    </submittedName>
</protein>
<accession>A0ABQ8UIC1</accession>
<keyword evidence="8" id="KW-1185">Reference proteome</keyword>
<reference evidence="7" key="1">
    <citation type="journal article" date="2022" name="bioRxiv">
        <title>Genomics of Preaxostyla Flagellates Illuminates Evolutionary Transitions and the Path Towards Mitochondrial Loss.</title>
        <authorList>
            <person name="Novak L.V.F."/>
            <person name="Treitli S.C."/>
            <person name="Pyrih J."/>
            <person name="Halakuc P."/>
            <person name="Pipaliya S.V."/>
            <person name="Vacek V."/>
            <person name="Brzon O."/>
            <person name="Soukal P."/>
            <person name="Eme L."/>
            <person name="Dacks J.B."/>
            <person name="Karnkowska A."/>
            <person name="Elias M."/>
            <person name="Hampl V."/>
        </authorList>
    </citation>
    <scope>NUCLEOTIDE SEQUENCE</scope>
    <source>
        <strain evidence="7">RCP-MX</strain>
    </source>
</reference>
<keyword evidence="5 6" id="KW-0472">Membrane</keyword>
<evidence type="ECO:0000256" key="1">
    <source>
        <dbReference type="ARBA" id="ARBA00004141"/>
    </source>
</evidence>
<proteinExistence type="inferred from homology"/>
<evidence type="ECO:0000256" key="2">
    <source>
        <dbReference type="ARBA" id="ARBA00008096"/>
    </source>
</evidence>
<comment type="subcellular location">
    <subcellularLocation>
        <location evidence="1">Membrane</location>
        <topology evidence="1">Multi-pass membrane protein</topology>
    </subcellularLocation>
</comment>
<dbReference type="Proteomes" id="UP001141327">
    <property type="component" value="Unassembled WGS sequence"/>
</dbReference>
<evidence type="ECO:0000256" key="5">
    <source>
        <dbReference type="ARBA" id="ARBA00023136"/>
    </source>
</evidence>
<dbReference type="Pfam" id="PF04148">
    <property type="entry name" value="Erv26"/>
    <property type="match status" value="1"/>
</dbReference>
<gene>
    <name evidence="7" type="ORF">PAPYR_5028</name>
</gene>
<feature type="transmembrane region" description="Helical" evidence="6">
    <location>
        <begin position="96"/>
        <end position="117"/>
    </location>
</feature>
<dbReference type="PANTHER" id="PTHR13144:SF0">
    <property type="entry name" value="PROTEIN TEX261"/>
    <property type="match status" value="1"/>
</dbReference>
<name>A0ABQ8UIC1_9EUKA</name>
<feature type="transmembrane region" description="Helical" evidence="6">
    <location>
        <begin position="6"/>
        <end position="30"/>
    </location>
</feature>
<evidence type="ECO:0000256" key="4">
    <source>
        <dbReference type="ARBA" id="ARBA00022989"/>
    </source>
</evidence>
<evidence type="ECO:0000313" key="8">
    <source>
        <dbReference type="Proteomes" id="UP001141327"/>
    </source>
</evidence>
<keyword evidence="3 6" id="KW-0812">Transmembrane</keyword>
<comment type="similarity">
    <text evidence="2">Belongs to the SVP26 family.</text>
</comment>
<feature type="transmembrane region" description="Helical" evidence="6">
    <location>
        <begin position="51"/>
        <end position="84"/>
    </location>
</feature>
<dbReference type="PANTHER" id="PTHR13144">
    <property type="entry name" value="TEX261 PROTEIN"/>
    <property type="match status" value="1"/>
</dbReference>
<dbReference type="InterPro" id="IPR007277">
    <property type="entry name" value="Svp26/Tex261"/>
</dbReference>
<comment type="caution">
    <text evidence="7">The sequence shown here is derived from an EMBL/GenBank/DDBJ whole genome shotgun (WGS) entry which is preliminary data.</text>
</comment>
<evidence type="ECO:0000313" key="7">
    <source>
        <dbReference type="EMBL" id="KAJ4458983.1"/>
    </source>
</evidence>
<organism evidence="7 8">
    <name type="scientific">Paratrimastix pyriformis</name>
    <dbReference type="NCBI Taxonomy" id="342808"/>
    <lineage>
        <taxon>Eukaryota</taxon>
        <taxon>Metamonada</taxon>
        <taxon>Preaxostyla</taxon>
        <taxon>Paratrimastigidae</taxon>
        <taxon>Paratrimastix</taxon>
    </lineage>
</organism>
<evidence type="ECO:0000256" key="3">
    <source>
        <dbReference type="ARBA" id="ARBA00022692"/>
    </source>
</evidence>